<evidence type="ECO:0000256" key="8">
    <source>
        <dbReference type="ARBA" id="ARBA00022723"/>
    </source>
</evidence>
<dbReference type="GO" id="GO:0050265">
    <property type="term" value="F:RNA uridylyltransferase activity"/>
    <property type="evidence" value="ECO:0007669"/>
    <property type="project" value="UniProtKB-EC"/>
</dbReference>
<keyword evidence="9" id="KW-0460">Magnesium</keyword>
<dbReference type="InterPro" id="IPR054708">
    <property type="entry name" value="MTPAP-like_central"/>
</dbReference>
<evidence type="ECO:0000256" key="1">
    <source>
        <dbReference type="ARBA" id="ARBA00001936"/>
    </source>
</evidence>
<reference evidence="14 15" key="1">
    <citation type="journal article" date="2023" name="Hortic Res">
        <title>Pangenome of water caltrop reveals structural variations and asymmetric subgenome divergence after allopolyploidization.</title>
        <authorList>
            <person name="Zhang X."/>
            <person name="Chen Y."/>
            <person name="Wang L."/>
            <person name="Yuan Y."/>
            <person name="Fang M."/>
            <person name="Shi L."/>
            <person name="Lu R."/>
            <person name="Comes H.P."/>
            <person name="Ma Y."/>
            <person name="Chen Y."/>
            <person name="Huang G."/>
            <person name="Zhou Y."/>
            <person name="Zheng Z."/>
            <person name="Qiu Y."/>
        </authorList>
    </citation>
    <scope>NUCLEOTIDE SEQUENCE [LARGE SCALE GENOMIC DNA]</scope>
    <source>
        <strain evidence="14">F231</strain>
    </source>
</reference>
<dbReference type="Pfam" id="PF22600">
    <property type="entry name" value="MTPAP-like_central"/>
    <property type="match status" value="1"/>
</dbReference>
<feature type="region of interest" description="Disordered" evidence="11">
    <location>
        <begin position="1"/>
        <end position="46"/>
    </location>
</feature>
<dbReference type="FunFam" id="3.30.460.10:FF:000067">
    <property type="entry name" value="Terminal uridylyltransferase cid1"/>
    <property type="match status" value="1"/>
</dbReference>
<feature type="region of interest" description="Disordered" evidence="11">
    <location>
        <begin position="299"/>
        <end position="333"/>
    </location>
</feature>
<dbReference type="EMBL" id="JAXQNO010000007">
    <property type="protein sequence ID" value="KAK4793978.1"/>
    <property type="molecule type" value="Genomic_DNA"/>
</dbReference>
<feature type="region of interest" description="Disordered" evidence="11">
    <location>
        <begin position="348"/>
        <end position="367"/>
    </location>
</feature>
<gene>
    <name evidence="14" type="ORF">SAY86_011972</name>
</gene>
<dbReference type="SUPFAM" id="SSF81301">
    <property type="entry name" value="Nucleotidyltransferase"/>
    <property type="match status" value="1"/>
</dbReference>
<dbReference type="GO" id="GO:0046872">
    <property type="term" value="F:metal ion binding"/>
    <property type="evidence" value="ECO:0007669"/>
    <property type="project" value="UniProtKB-KW"/>
</dbReference>
<dbReference type="Gene3D" id="3.30.460.10">
    <property type="entry name" value="Beta Polymerase, domain 2"/>
    <property type="match status" value="1"/>
</dbReference>
<feature type="compositionally biased region" description="Polar residues" evidence="11">
    <location>
        <begin position="142"/>
        <end position="152"/>
    </location>
</feature>
<comment type="cofactor">
    <cofactor evidence="2">
        <name>Mg(2+)</name>
        <dbReference type="ChEBI" id="CHEBI:18420"/>
    </cofactor>
</comment>
<keyword evidence="6" id="KW-0963">Cytoplasm</keyword>
<evidence type="ECO:0000259" key="13">
    <source>
        <dbReference type="Pfam" id="PF22600"/>
    </source>
</evidence>
<dbReference type="FunFam" id="1.10.1410.10:FF:000018">
    <property type="entry name" value="Terminal uridylyltransferase cid1"/>
    <property type="match status" value="1"/>
</dbReference>
<evidence type="ECO:0000256" key="11">
    <source>
        <dbReference type="SAM" id="MobiDB-lite"/>
    </source>
</evidence>
<evidence type="ECO:0000256" key="5">
    <source>
        <dbReference type="ARBA" id="ARBA00012472"/>
    </source>
</evidence>
<dbReference type="GO" id="GO:0005737">
    <property type="term" value="C:cytoplasm"/>
    <property type="evidence" value="ECO:0007669"/>
    <property type="project" value="UniProtKB-SubCell"/>
</dbReference>
<keyword evidence="7" id="KW-0808">Transferase</keyword>
<dbReference type="PANTHER" id="PTHR12271">
    <property type="entry name" value="POLY A POLYMERASE CID PAP -RELATED"/>
    <property type="match status" value="1"/>
</dbReference>
<keyword evidence="8" id="KW-0479">Metal-binding</keyword>
<dbReference type="GO" id="GO:0061157">
    <property type="term" value="P:mRNA destabilization"/>
    <property type="evidence" value="ECO:0007669"/>
    <property type="project" value="UniProtKB-ARBA"/>
</dbReference>
<feature type="domain" description="PAP-associated" evidence="12">
    <location>
        <begin position="623"/>
        <end position="681"/>
    </location>
</feature>
<dbReference type="PANTHER" id="PTHR12271:SF40">
    <property type="entry name" value="POLY(A) RNA POLYMERASE GLD2"/>
    <property type="match status" value="1"/>
</dbReference>
<dbReference type="InterPro" id="IPR043519">
    <property type="entry name" value="NT_sf"/>
</dbReference>
<comment type="caution">
    <text evidence="14">The sequence shown here is derived from an EMBL/GenBank/DDBJ whole genome shotgun (WGS) entry which is preliminary data.</text>
</comment>
<comment type="cofactor">
    <cofactor evidence="1">
        <name>Mn(2+)</name>
        <dbReference type="ChEBI" id="CHEBI:29035"/>
    </cofactor>
</comment>
<dbReference type="EC" id="2.7.7.52" evidence="5"/>
<comment type="subcellular location">
    <subcellularLocation>
        <location evidence="3">Cytoplasm</location>
    </subcellularLocation>
</comment>
<dbReference type="CDD" id="cd05402">
    <property type="entry name" value="NT_PAP_TUTase"/>
    <property type="match status" value="1"/>
</dbReference>
<feature type="compositionally biased region" description="Basic and acidic residues" evidence="11">
    <location>
        <begin position="306"/>
        <end position="318"/>
    </location>
</feature>
<feature type="domain" description="Poly(A) RNA polymerase mitochondrial-like central palm" evidence="13">
    <location>
        <begin position="396"/>
        <end position="534"/>
    </location>
</feature>
<dbReference type="Proteomes" id="UP001346149">
    <property type="component" value="Unassembled WGS sequence"/>
</dbReference>
<feature type="compositionally biased region" description="Polar residues" evidence="11">
    <location>
        <begin position="24"/>
        <end position="36"/>
    </location>
</feature>
<dbReference type="SUPFAM" id="SSF81631">
    <property type="entry name" value="PAP/OAS1 substrate-binding domain"/>
    <property type="match status" value="1"/>
</dbReference>
<dbReference type="InterPro" id="IPR002058">
    <property type="entry name" value="PAP_assoc"/>
</dbReference>
<feature type="compositionally biased region" description="Basic and acidic residues" evidence="11">
    <location>
        <begin position="154"/>
        <end position="173"/>
    </location>
</feature>
<feature type="region of interest" description="Disordered" evidence="11">
    <location>
        <begin position="141"/>
        <end position="235"/>
    </location>
</feature>
<dbReference type="GO" id="GO:0031123">
    <property type="term" value="P:RNA 3'-end processing"/>
    <property type="evidence" value="ECO:0007669"/>
    <property type="project" value="TreeGrafter"/>
</dbReference>
<evidence type="ECO:0000256" key="9">
    <source>
        <dbReference type="ARBA" id="ARBA00022842"/>
    </source>
</evidence>
<evidence type="ECO:0000259" key="12">
    <source>
        <dbReference type="Pfam" id="PF03828"/>
    </source>
</evidence>
<name>A0AAN7LRF3_TRANT</name>
<evidence type="ECO:0000256" key="3">
    <source>
        <dbReference type="ARBA" id="ARBA00004496"/>
    </source>
</evidence>
<sequence>MSGGGSDEPLQGPPSGGEFLLSLLQRSNHLQHMTSSQPPPRPQQQQPLAIDPAVAAVGPALQFPLYRTPYNGHDPSLPWPNVLSPPRPPLLHPHNYVSSAEDLKRSGLRFGADSRVSPPSGLPNIRFGALTLEFEPSDRLPNDNSLGVQGFNSVKEREVGSGSRSYDRLDKNRNFNGQESLTYFKSSSNPDVLQHRNFDSRKLEQSGRESRRQQLGPNIDSRISAPPGFHRDIGNRGFIDRRRVGHEINAGEVNGSVRDLNNRNNLSLGDGNMRHGEFRSDGHRRVHGDRVLTGQLDSEVPAAHLNHVENSIRDRNDEPPVPENREEDAGEIDDLGEGLVESLLLDDSVDESKSQTPHRAIREKESRLDSRGQRVLSQRIRYLRRTMKCRSDVNSLSHHFLLIYDSLIPPDEEKTRQKQLLSLLERLVSKEWPEARLYLYGSCANSFGVCKSDIDVCLTIQDAEIDKSEFLLKLADILQADNLQNYGFHILQALTRARVPIVKLMDPTTGISCDICINNVLAVVNTKLLRDYAQIDERLKQLAYIVKHWAKSRGVNQTYRGTLSSYAYVLMCIHFLQQRRPAILPCLQEMEPTYSVTVDDIECSYFDKVEKLCDFGSRNKETISQLVWAFFNYWAYCHDYANAVISVRSGCLISKQAKYWTRRVGNDRHLICIEDPFDTKHDLGRVVDKFSIKVLREEFERAAEIMQHDPTPWITLLEPYAPT</sequence>
<accession>A0AAN7LRF3</accession>
<comment type="catalytic activity">
    <reaction evidence="10">
        <text>RNA(n) + UTP = RNA(n)-3'-uridine ribonucleotide + diphosphate</text>
        <dbReference type="Rhea" id="RHEA:14785"/>
        <dbReference type="Rhea" id="RHEA-COMP:14527"/>
        <dbReference type="Rhea" id="RHEA-COMP:17348"/>
        <dbReference type="ChEBI" id="CHEBI:33019"/>
        <dbReference type="ChEBI" id="CHEBI:46398"/>
        <dbReference type="ChEBI" id="CHEBI:140395"/>
        <dbReference type="ChEBI" id="CHEBI:173116"/>
        <dbReference type="EC" id="2.7.7.52"/>
    </reaction>
</comment>
<keyword evidence="15" id="KW-1185">Reference proteome</keyword>
<dbReference type="Pfam" id="PF03828">
    <property type="entry name" value="PAP_assoc"/>
    <property type="match status" value="1"/>
</dbReference>
<evidence type="ECO:0000256" key="7">
    <source>
        <dbReference type="ARBA" id="ARBA00022679"/>
    </source>
</evidence>
<evidence type="ECO:0000256" key="2">
    <source>
        <dbReference type="ARBA" id="ARBA00001946"/>
    </source>
</evidence>
<evidence type="ECO:0000256" key="10">
    <source>
        <dbReference type="ARBA" id="ARBA00049105"/>
    </source>
</evidence>
<feature type="compositionally biased region" description="Polar residues" evidence="11">
    <location>
        <begin position="174"/>
        <end position="191"/>
    </location>
</feature>
<dbReference type="AlphaFoldDB" id="A0AAN7LRF3"/>
<comment type="similarity">
    <text evidence="4">Belongs to the DNA polymerase type-B-like family.</text>
</comment>
<dbReference type="GO" id="GO:0010628">
    <property type="term" value="P:positive regulation of gene expression"/>
    <property type="evidence" value="ECO:0007669"/>
    <property type="project" value="UniProtKB-ARBA"/>
</dbReference>
<proteinExistence type="inferred from homology"/>
<evidence type="ECO:0000313" key="14">
    <source>
        <dbReference type="EMBL" id="KAK4793978.1"/>
    </source>
</evidence>
<feature type="compositionally biased region" description="Basic and acidic residues" evidence="11">
    <location>
        <begin position="193"/>
        <end position="212"/>
    </location>
</feature>
<evidence type="ECO:0000256" key="6">
    <source>
        <dbReference type="ARBA" id="ARBA00022490"/>
    </source>
</evidence>
<organism evidence="14 15">
    <name type="scientific">Trapa natans</name>
    <name type="common">Water chestnut</name>
    <dbReference type="NCBI Taxonomy" id="22666"/>
    <lineage>
        <taxon>Eukaryota</taxon>
        <taxon>Viridiplantae</taxon>
        <taxon>Streptophyta</taxon>
        <taxon>Embryophyta</taxon>
        <taxon>Tracheophyta</taxon>
        <taxon>Spermatophyta</taxon>
        <taxon>Magnoliopsida</taxon>
        <taxon>eudicotyledons</taxon>
        <taxon>Gunneridae</taxon>
        <taxon>Pentapetalae</taxon>
        <taxon>rosids</taxon>
        <taxon>malvids</taxon>
        <taxon>Myrtales</taxon>
        <taxon>Lythraceae</taxon>
        <taxon>Trapa</taxon>
    </lineage>
</organism>
<dbReference type="GO" id="GO:0000956">
    <property type="term" value="P:nuclear-transcribed mRNA catabolic process"/>
    <property type="evidence" value="ECO:0007669"/>
    <property type="project" value="UniProtKB-ARBA"/>
</dbReference>
<protein>
    <recommendedName>
        <fullName evidence="5">RNA uridylyltransferase</fullName>
        <ecNumber evidence="5">2.7.7.52</ecNumber>
    </recommendedName>
</protein>
<evidence type="ECO:0000313" key="15">
    <source>
        <dbReference type="Proteomes" id="UP001346149"/>
    </source>
</evidence>
<dbReference type="Gene3D" id="1.10.1410.10">
    <property type="match status" value="1"/>
</dbReference>
<evidence type="ECO:0000256" key="4">
    <source>
        <dbReference type="ARBA" id="ARBA00008593"/>
    </source>
</evidence>